<dbReference type="PRINTS" id="PR00080">
    <property type="entry name" value="SDRFAMILY"/>
</dbReference>
<dbReference type="KEGG" id="hadh:FRZ61_21680"/>
<dbReference type="SUPFAM" id="SSF51735">
    <property type="entry name" value="NAD(P)-binding Rossmann-fold domains"/>
    <property type="match status" value="1"/>
</dbReference>
<dbReference type="InterPro" id="IPR002347">
    <property type="entry name" value="SDR_fam"/>
</dbReference>
<name>A0A5J6MX43_9PROT</name>
<evidence type="ECO:0000256" key="1">
    <source>
        <dbReference type="ARBA" id="ARBA00006484"/>
    </source>
</evidence>
<dbReference type="GO" id="GO:0016616">
    <property type="term" value="F:oxidoreductase activity, acting on the CH-OH group of donors, NAD or NADP as acceptor"/>
    <property type="evidence" value="ECO:0007669"/>
    <property type="project" value="TreeGrafter"/>
</dbReference>
<evidence type="ECO:0000313" key="3">
    <source>
        <dbReference type="EMBL" id="QEX22238.1"/>
    </source>
</evidence>
<protein>
    <submittedName>
        <fullName evidence="3">Short-chain dehydrogenase</fullName>
    </submittedName>
</protein>
<dbReference type="Gene3D" id="3.40.50.720">
    <property type="entry name" value="NAD(P)-binding Rossmann-like Domain"/>
    <property type="match status" value="1"/>
</dbReference>
<dbReference type="CDD" id="cd05233">
    <property type="entry name" value="SDR_c"/>
    <property type="match status" value="1"/>
</dbReference>
<keyword evidence="4" id="KW-1185">Reference proteome</keyword>
<proteinExistence type="inferred from homology"/>
<dbReference type="AlphaFoldDB" id="A0A5J6MX43"/>
<sequence length="257" mass="27020">MSWSNKTVLVTGGSGGMGRAIVARFLAEGANIAAADIDAKRLGELERDMKAGPRFLAIPADVTRVADCERMVGAALERFGGLDVLVNGAGVWVEGASDEATEAEWDRTLDINLKGTFFACRYAIPALEKTGGTILNIASDAGLIGNSGSAIYCASKGGVVLLTKALARELAPRGIRVNAICPCDVETPMLQYQANTYGGGNPRAYLDRLLSIYPQGARARFVRAEEVAEFVFQIASPKLTPITGAALSMDFGTTAGL</sequence>
<dbReference type="InterPro" id="IPR036291">
    <property type="entry name" value="NAD(P)-bd_dom_sf"/>
</dbReference>
<dbReference type="PANTHER" id="PTHR42760">
    <property type="entry name" value="SHORT-CHAIN DEHYDROGENASES/REDUCTASES FAMILY MEMBER"/>
    <property type="match status" value="1"/>
</dbReference>
<dbReference type="EMBL" id="CP042582">
    <property type="protein sequence ID" value="QEX22238.1"/>
    <property type="molecule type" value="Genomic_DNA"/>
</dbReference>
<accession>A0A5J6MX43</accession>
<gene>
    <name evidence="3" type="ORF">FRZ61_21680</name>
</gene>
<dbReference type="PROSITE" id="PS00061">
    <property type="entry name" value="ADH_SHORT"/>
    <property type="match status" value="1"/>
</dbReference>
<comment type="similarity">
    <text evidence="1 2">Belongs to the short-chain dehydrogenases/reductases (SDR) family.</text>
</comment>
<evidence type="ECO:0000313" key="4">
    <source>
        <dbReference type="Proteomes" id="UP000325797"/>
    </source>
</evidence>
<dbReference type="Pfam" id="PF00106">
    <property type="entry name" value="adh_short"/>
    <property type="match status" value="1"/>
</dbReference>
<dbReference type="GO" id="GO:0030497">
    <property type="term" value="P:fatty acid elongation"/>
    <property type="evidence" value="ECO:0007669"/>
    <property type="project" value="TreeGrafter"/>
</dbReference>
<dbReference type="InterPro" id="IPR020904">
    <property type="entry name" value="Sc_DH/Rdtase_CS"/>
</dbReference>
<evidence type="ECO:0000256" key="2">
    <source>
        <dbReference type="RuleBase" id="RU000363"/>
    </source>
</evidence>
<dbReference type="FunFam" id="3.40.50.720:FF:000084">
    <property type="entry name" value="Short-chain dehydrogenase reductase"/>
    <property type="match status" value="1"/>
</dbReference>
<organism evidence="3 4">
    <name type="scientific">Hypericibacter adhaerens</name>
    <dbReference type="NCBI Taxonomy" id="2602016"/>
    <lineage>
        <taxon>Bacteria</taxon>
        <taxon>Pseudomonadati</taxon>
        <taxon>Pseudomonadota</taxon>
        <taxon>Alphaproteobacteria</taxon>
        <taxon>Rhodospirillales</taxon>
        <taxon>Dongiaceae</taxon>
        <taxon>Hypericibacter</taxon>
    </lineage>
</organism>
<dbReference type="PRINTS" id="PR00081">
    <property type="entry name" value="GDHRDH"/>
</dbReference>
<dbReference type="Proteomes" id="UP000325797">
    <property type="component" value="Chromosome"/>
</dbReference>
<reference evidence="3 4" key="1">
    <citation type="submission" date="2019-08" db="EMBL/GenBank/DDBJ databases">
        <title>Hyperibacter terrae gen. nov., sp. nov. and Hyperibacter viscosus sp. nov., two new members in the family Rhodospirillaceae isolated from the rhizosphere of Hypericum perforatum.</title>
        <authorList>
            <person name="Noviana Z."/>
        </authorList>
    </citation>
    <scope>NUCLEOTIDE SEQUENCE [LARGE SCALE GENOMIC DNA]</scope>
    <source>
        <strain evidence="3 4">R5959</strain>
    </source>
</reference>
<dbReference type="PANTHER" id="PTHR42760:SF123">
    <property type="entry name" value="OXIDOREDUCTASE"/>
    <property type="match status" value="1"/>
</dbReference>
<dbReference type="OrthoDB" id="9797020at2"/>
<dbReference type="RefSeq" id="WP_151117416.1">
    <property type="nucleotide sequence ID" value="NZ_CP042582.1"/>
</dbReference>